<dbReference type="Proteomes" id="UP001328107">
    <property type="component" value="Unassembled WGS sequence"/>
</dbReference>
<accession>A0AAN5DAK1</accession>
<evidence type="ECO:0000313" key="4">
    <source>
        <dbReference type="Proteomes" id="UP001328107"/>
    </source>
</evidence>
<evidence type="ECO:0000256" key="1">
    <source>
        <dbReference type="SAM" id="Phobius"/>
    </source>
</evidence>
<feature type="transmembrane region" description="Helical" evidence="1">
    <location>
        <begin position="171"/>
        <end position="202"/>
    </location>
</feature>
<protein>
    <recommendedName>
        <fullName evidence="5">CX domain-containing protein</fullName>
    </recommendedName>
</protein>
<keyword evidence="2" id="KW-0732">Signal</keyword>
<keyword evidence="4" id="KW-1185">Reference proteome</keyword>
<evidence type="ECO:0000256" key="2">
    <source>
        <dbReference type="SAM" id="SignalP"/>
    </source>
</evidence>
<evidence type="ECO:0008006" key="5">
    <source>
        <dbReference type="Google" id="ProtNLM"/>
    </source>
</evidence>
<evidence type="ECO:0000313" key="3">
    <source>
        <dbReference type="EMBL" id="GMR58672.1"/>
    </source>
</evidence>
<dbReference type="AlphaFoldDB" id="A0AAN5DAK1"/>
<sequence length="244" mass="26788">KRLFLIRVPLTYPDMLSTSLFLMLALISAVSCKVTVNGKETTATFKYEYLNHSVTPTRNEGDIQTCLKNGMKDGTTFINSINCKQVTYSFGATAPCANGQASTKDPGSPQAMSCSSTGKSQTCYQMSSSTFTNAFSTYTGATKPNSISWQCTGKDEFCCGFECCKKRSTKWIWILVVVLLLVFVGLPCIGLAICCCFCGLFAKCMSMVCKKGSSPPPQNNQVQDYRIEPRFNNGSYNTPPRAMY</sequence>
<feature type="non-terminal residue" evidence="3">
    <location>
        <position position="1"/>
    </location>
</feature>
<feature type="signal peptide" evidence="2">
    <location>
        <begin position="1"/>
        <end position="32"/>
    </location>
</feature>
<comment type="caution">
    <text evidence="3">The sequence shown here is derived from an EMBL/GenBank/DDBJ whole genome shotgun (WGS) entry which is preliminary data.</text>
</comment>
<keyword evidence="1" id="KW-0812">Transmembrane</keyword>
<name>A0AAN5DAK1_9BILA</name>
<keyword evidence="1" id="KW-0472">Membrane</keyword>
<organism evidence="3 4">
    <name type="scientific">Pristionchus mayeri</name>
    <dbReference type="NCBI Taxonomy" id="1317129"/>
    <lineage>
        <taxon>Eukaryota</taxon>
        <taxon>Metazoa</taxon>
        <taxon>Ecdysozoa</taxon>
        <taxon>Nematoda</taxon>
        <taxon>Chromadorea</taxon>
        <taxon>Rhabditida</taxon>
        <taxon>Rhabditina</taxon>
        <taxon>Diplogasteromorpha</taxon>
        <taxon>Diplogasteroidea</taxon>
        <taxon>Neodiplogasteridae</taxon>
        <taxon>Pristionchus</taxon>
    </lineage>
</organism>
<feature type="chain" id="PRO_5042947470" description="CX domain-containing protein" evidence="2">
    <location>
        <begin position="33"/>
        <end position="244"/>
    </location>
</feature>
<gene>
    <name evidence="3" type="ORF">PMAYCL1PPCAC_28867</name>
</gene>
<reference evidence="4" key="1">
    <citation type="submission" date="2022-10" db="EMBL/GenBank/DDBJ databases">
        <title>Genome assembly of Pristionchus species.</title>
        <authorList>
            <person name="Yoshida K."/>
            <person name="Sommer R.J."/>
        </authorList>
    </citation>
    <scope>NUCLEOTIDE SEQUENCE [LARGE SCALE GENOMIC DNA]</scope>
    <source>
        <strain evidence="4">RS5460</strain>
    </source>
</reference>
<keyword evidence="1" id="KW-1133">Transmembrane helix</keyword>
<dbReference type="EMBL" id="BTRK01000006">
    <property type="protein sequence ID" value="GMR58672.1"/>
    <property type="molecule type" value="Genomic_DNA"/>
</dbReference>
<proteinExistence type="predicted"/>